<feature type="domain" description="CS" evidence="6">
    <location>
        <begin position="240"/>
        <end position="357"/>
    </location>
</feature>
<dbReference type="Pfam" id="PF04969">
    <property type="entry name" value="CS"/>
    <property type="match status" value="1"/>
</dbReference>
<protein>
    <recommendedName>
        <fullName evidence="3">NudC domain-containing protein 1</fullName>
    </recommendedName>
</protein>
<dbReference type="Gene3D" id="2.60.40.790">
    <property type="match status" value="1"/>
</dbReference>
<dbReference type="InterPro" id="IPR007052">
    <property type="entry name" value="CS_dom"/>
</dbReference>
<evidence type="ECO:0000256" key="3">
    <source>
        <dbReference type="ARBA" id="ARBA00018915"/>
    </source>
</evidence>
<dbReference type="PANTHER" id="PTHR21664">
    <property type="entry name" value="CHRONIC MYELOGENOUS LEUKEMIA TUMOR ANTIGEN 66"/>
    <property type="match status" value="1"/>
</dbReference>
<dbReference type="RefSeq" id="XP_001731610.1">
    <property type="nucleotide sequence ID" value="XM_001731558.1"/>
</dbReference>
<dbReference type="EMBL" id="AAYY01000003">
    <property type="protein sequence ID" value="EDP44396.1"/>
    <property type="molecule type" value="Genomic_DNA"/>
</dbReference>
<dbReference type="KEGG" id="mgl:MGL_0878"/>
<organism evidence="7 8">
    <name type="scientific">Malassezia globosa (strain ATCC MYA-4612 / CBS 7966)</name>
    <name type="common">Dandruff-associated fungus</name>
    <dbReference type="NCBI Taxonomy" id="425265"/>
    <lineage>
        <taxon>Eukaryota</taxon>
        <taxon>Fungi</taxon>
        <taxon>Dikarya</taxon>
        <taxon>Basidiomycota</taxon>
        <taxon>Ustilaginomycotina</taxon>
        <taxon>Malasseziomycetes</taxon>
        <taxon>Malasseziales</taxon>
        <taxon>Malasseziaceae</taxon>
        <taxon>Malassezia</taxon>
    </lineage>
</organism>
<evidence type="ECO:0000313" key="7">
    <source>
        <dbReference type="EMBL" id="EDP44396.1"/>
    </source>
</evidence>
<evidence type="ECO:0000259" key="6">
    <source>
        <dbReference type="PROSITE" id="PS51203"/>
    </source>
</evidence>
<keyword evidence="5" id="KW-0539">Nucleus</keyword>
<dbReference type="GO" id="GO:0005634">
    <property type="term" value="C:nucleus"/>
    <property type="evidence" value="ECO:0007669"/>
    <property type="project" value="UniProtKB-SubCell"/>
</dbReference>
<accession>A8PVI5</accession>
<dbReference type="Proteomes" id="UP000008837">
    <property type="component" value="Unassembled WGS sequence"/>
</dbReference>
<keyword evidence="8" id="KW-1185">Reference proteome</keyword>
<evidence type="ECO:0000256" key="5">
    <source>
        <dbReference type="ARBA" id="ARBA00023242"/>
    </source>
</evidence>
<dbReference type="InterPro" id="IPR008978">
    <property type="entry name" value="HSP20-like_chaperone"/>
</dbReference>
<evidence type="ECO:0000256" key="2">
    <source>
        <dbReference type="ARBA" id="ARBA00004496"/>
    </source>
</evidence>
<name>A8PVI5_MALGO</name>
<dbReference type="GeneID" id="5855916"/>
<dbReference type="PROSITE" id="PS51203">
    <property type="entry name" value="CS"/>
    <property type="match status" value="1"/>
</dbReference>
<evidence type="ECO:0000256" key="1">
    <source>
        <dbReference type="ARBA" id="ARBA00004123"/>
    </source>
</evidence>
<comment type="subcellular location">
    <subcellularLocation>
        <location evidence="2">Cytoplasm</location>
    </subcellularLocation>
    <subcellularLocation>
        <location evidence="1">Nucleus</location>
    </subcellularLocation>
</comment>
<dbReference type="SUPFAM" id="SSF49764">
    <property type="entry name" value="HSP20-like chaperones"/>
    <property type="match status" value="1"/>
</dbReference>
<dbReference type="CDD" id="cd06467">
    <property type="entry name" value="p23_NUDC_like"/>
    <property type="match status" value="1"/>
</dbReference>
<dbReference type="GO" id="GO:0005737">
    <property type="term" value="C:cytoplasm"/>
    <property type="evidence" value="ECO:0007669"/>
    <property type="project" value="UniProtKB-SubCell"/>
</dbReference>
<evidence type="ECO:0000313" key="8">
    <source>
        <dbReference type="Proteomes" id="UP000008837"/>
    </source>
</evidence>
<dbReference type="PANTHER" id="PTHR21664:SF1">
    <property type="entry name" value="NUDC DOMAIN-CONTAINING PROTEIN 1"/>
    <property type="match status" value="1"/>
</dbReference>
<proteinExistence type="predicted"/>
<dbReference type="InterPro" id="IPR037895">
    <property type="entry name" value="NUDCD1"/>
</dbReference>
<comment type="caution">
    <text evidence="7">The sequence shown here is derived from an EMBL/GenBank/DDBJ whole genome shotgun (WGS) entry which is preliminary data.</text>
</comment>
<gene>
    <name evidence="7" type="ORF">MGL_0878</name>
</gene>
<dbReference type="VEuPathDB" id="FungiDB:MGL_0878"/>
<dbReference type="InParanoid" id="A8PVI5"/>
<reference evidence="7 8" key="1">
    <citation type="journal article" date="2007" name="Proc. Natl. Acad. Sci. U.S.A.">
        <title>Dandruff-associated Malassezia genomes reveal convergent and divergent virulence traits shared with plant and human fungal pathogens.</title>
        <authorList>
            <person name="Xu J."/>
            <person name="Saunders C.W."/>
            <person name="Hu P."/>
            <person name="Grant R.A."/>
            <person name="Boekhout T."/>
            <person name="Kuramae E.E."/>
            <person name="Kronstad J.W."/>
            <person name="Deangelis Y.M."/>
            <person name="Reeder N.L."/>
            <person name="Johnstone K.R."/>
            <person name="Leland M."/>
            <person name="Fieno A.M."/>
            <person name="Begley W.M."/>
            <person name="Sun Y."/>
            <person name="Lacey M.P."/>
            <person name="Chaudhary T."/>
            <person name="Keough T."/>
            <person name="Chu L."/>
            <person name="Sears R."/>
            <person name="Yuan B."/>
            <person name="Dawson T.L.Jr."/>
        </authorList>
    </citation>
    <scope>NUCLEOTIDE SEQUENCE [LARGE SCALE GENOMIC DNA]</scope>
    <source>
        <strain evidence="8">ATCC MYA-4612 / CBS 7966</strain>
    </source>
</reference>
<keyword evidence="4" id="KW-0963">Cytoplasm</keyword>
<sequence>MFRPSRAWANDGFEAYRLATASNVHMHVHALPKSVLVHNVHAAATVGYKELKAQSAQKPLAALNNAVAYVASDGSVVQANLHESVASFQVHENPCADAWNGAERMPSVVALDPSTWIVSGMGSSIFVIEEQAQYMIHIPDIPDSEKESRQNRAANLPWYVFQAEAASDHVLFLLQRAFRLRDTHQTGFDIIRVAVCDRQPEILWHVTCAQPIMYAHCHGRQALLGAEVPVSTTDDTGSVPRVPPYTWKQDNQSVTVTFTLPLSVQKQQMHVSLSQQGFRVSLEAPEARIISLDECTSLEPQIVAEESLRRGLYEACTLWAPIHPDDSTWTWEPHAQHHVLALHLAKAHPGTRWPSVFSDDDGVSETLDASELTPMLDRTNKYTSSSLLQDGLEDEDWQNGTSWVISYVDANGLVSQAKDQATFLASSVSKSCLGIDPAILLKYDVDGHVFVPPRAPLSLDAWTHTETVPAISYVLASKRDAHPVYMYRNGLATWLIVIESRPYSAPKHSGSLIYIYGAPGSPRADHASLAPAALAEAVRRNEPPASGLCRVLSIDAGPILDVVVLPNQGERMVCLCESSLLIIDGAFSL</sequence>
<dbReference type="AlphaFoldDB" id="A8PVI5"/>
<evidence type="ECO:0000256" key="4">
    <source>
        <dbReference type="ARBA" id="ARBA00022490"/>
    </source>
</evidence>
<dbReference type="OrthoDB" id="428655at2759"/>